<sequence>MSEAEEPSRATAFGSQCVDRVAFRIESARVIHVVAAATEGTTGHGVADINGERHVQTDGRVQTAGWPPRPIADTGNEFSGSFRGDQRNAHTIDGECEVWGVESCDMHLQAFDGRIHIACGASAARFFAEHIPWFKCLAEIDVDSGRLKLSDAGTAEFEMWCEPVVIKFETGLVQPCGDLLEIVPEEVREQAAIVECVSPVNERFAVRLLPERCHQGSHQQLLCEAHAGMRWHFEAAEFNESESSGGVVG</sequence>
<proteinExistence type="predicted"/>
<dbReference type="AlphaFoldDB" id="A0A5C6MAH3"/>
<dbReference type="Proteomes" id="UP000321083">
    <property type="component" value="Unassembled WGS sequence"/>
</dbReference>
<evidence type="ECO:0000313" key="2">
    <source>
        <dbReference type="Proteomes" id="UP000321083"/>
    </source>
</evidence>
<protein>
    <submittedName>
        <fullName evidence="1">Uncharacterized protein</fullName>
    </submittedName>
</protein>
<comment type="caution">
    <text evidence="1">The sequence shown here is derived from an EMBL/GenBank/DDBJ whole genome shotgun (WGS) entry which is preliminary data.</text>
</comment>
<gene>
    <name evidence="1" type="ORF">E3A20_04960</name>
</gene>
<dbReference type="EMBL" id="SRHE01000060">
    <property type="protein sequence ID" value="TWW11327.1"/>
    <property type="molecule type" value="Genomic_DNA"/>
</dbReference>
<name>A0A5C6MAH3_9PLAN</name>
<organism evidence="1 2">
    <name type="scientific">Planctomyces bekefii</name>
    <dbReference type="NCBI Taxonomy" id="1653850"/>
    <lineage>
        <taxon>Bacteria</taxon>
        <taxon>Pseudomonadati</taxon>
        <taxon>Planctomycetota</taxon>
        <taxon>Planctomycetia</taxon>
        <taxon>Planctomycetales</taxon>
        <taxon>Planctomycetaceae</taxon>
        <taxon>Planctomyces</taxon>
    </lineage>
</organism>
<accession>A0A5C6MAH3</accession>
<reference evidence="1 2" key="1">
    <citation type="submission" date="2019-08" db="EMBL/GenBank/DDBJ databases">
        <title>100 year-old enigma solved: identification of Planctomyces bekefii, the type genus and species of the phylum Planctomycetes.</title>
        <authorList>
            <person name="Svetlana D.N."/>
            <person name="Overmann J."/>
        </authorList>
    </citation>
    <scope>NUCLEOTIDE SEQUENCE [LARGE SCALE GENOMIC DNA]</scope>
    <source>
        <strain evidence="1">Phe10_nw2017</strain>
    </source>
</reference>
<reference evidence="1 2" key="2">
    <citation type="submission" date="2019-08" db="EMBL/GenBank/DDBJ databases">
        <authorList>
            <person name="Henke P."/>
        </authorList>
    </citation>
    <scope>NUCLEOTIDE SEQUENCE [LARGE SCALE GENOMIC DNA]</scope>
    <source>
        <strain evidence="1">Phe10_nw2017</strain>
    </source>
</reference>
<keyword evidence="2" id="KW-1185">Reference proteome</keyword>
<evidence type="ECO:0000313" key="1">
    <source>
        <dbReference type="EMBL" id="TWW11327.1"/>
    </source>
</evidence>